<dbReference type="InterPro" id="IPR012675">
    <property type="entry name" value="Beta-grasp_dom_sf"/>
</dbReference>
<dbReference type="EMBL" id="NEXC01000003">
    <property type="protein sequence ID" value="PSN84473.1"/>
    <property type="molecule type" value="Genomic_DNA"/>
</dbReference>
<gene>
    <name evidence="1" type="ORF">B9Q01_01050</name>
</gene>
<dbReference type="Gene3D" id="3.10.20.30">
    <property type="match status" value="1"/>
</dbReference>
<dbReference type="PANTHER" id="PTHR38031:SF1">
    <property type="entry name" value="SULFUR CARRIER PROTEIN CYSO"/>
    <property type="match status" value="1"/>
</dbReference>
<dbReference type="Proteomes" id="UP000240880">
    <property type="component" value="Unassembled WGS sequence"/>
</dbReference>
<protein>
    <recommendedName>
        <fullName evidence="3">Molybdopterin synthase sulfur carrier subunit</fullName>
    </recommendedName>
</protein>
<dbReference type="CDD" id="cd17040">
    <property type="entry name" value="Ubl_MoaD_like"/>
    <property type="match status" value="1"/>
</dbReference>
<dbReference type="InterPro" id="IPR052045">
    <property type="entry name" value="Sulfur_Carrier/Prot_Modifier"/>
</dbReference>
<dbReference type="Pfam" id="PF02597">
    <property type="entry name" value="ThiS"/>
    <property type="match status" value="1"/>
</dbReference>
<dbReference type="SUPFAM" id="SSF54285">
    <property type="entry name" value="MoaD/ThiS"/>
    <property type="match status" value="1"/>
</dbReference>
<dbReference type="AlphaFoldDB" id="A0A2R6ADT5"/>
<dbReference type="InterPro" id="IPR003749">
    <property type="entry name" value="ThiS/MoaD-like"/>
</dbReference>
<evidence type="ECO:0000313" key="2">
    <source>
        <dbReference type="Proteomes" id="UP000240880"/>
    </source>
</evidence>
<evidence type="ECO:0008006" key="3">
    <source>
        <dbReference type="Google" id="ProtNLM"/>
    </source>
</evidence>
<accession>A0A2R6ADT5</accession>
<comment type="caution">
    <text evidence="1">The sequence shown here is derived from an EMBL/GenBank/DDBJ whole genome shotgun (WGS) entry which is preliminary data.</text>
</comment>
<sequence length="91" mass="10008">MSVEVKGLGWLKNYLGEGKTIKINGRVKLIELITDLFNEKKEAISRIIKDGKISQSVIILLNGSDARLYNDAQTEITDGDQITIIPVVHGG</sequence>
<reference evidence="1 2" key="1">
    <citation type="submission" date="2017-04" db="EMBL/GenBank/DDBJ databases">
        <title>Novel microbial lineages endemic to geothermal iron-oxide mats fill important gaps in the evolutionary history of Archaea.</title>
        <authorList>
            <person name="Jay Z.J."/>
            <person name="Beam J.P."/>
            <person name="Dlakic M."/>
            <person name="Rusch D.B."/>
            <person name="Kozubal M.A."/>
            <person name="Inskeep W.P."/>
        </authorList>
    </citation>
    <scope>NUCLEOTIDE SEQUENCE [LARGE SCALE GENOMIC DNA]</scope>
    <source>
        <strain evidence="1">OSP_D</strain>
    </source>
</reference>
<evidence type="ECO:0000313" key="1">
    <source>
        <dbReference type="EMBL" id="PSN84473.1"/>
    </source>
</evidence>
<proteinExistence type="predicted"/>
<organism evidence="1 2">
    <name type="scientific">Candidatus Marsarchaeota G1 archaeon OSP_D</name>
    <dbReference type="NCBI Taxonomy" id="1978155"/>
    <lineage>
        <taxon>Archaea</taxon>
        <taxon>Candidatus Marsarchaeota</taxon>
        <taxon>Candidatus Marsarchaeota group 1</taxon>
    </lineage>
</organism>
<dbReference type="InterPro" id="IPR016155">
    <property type="entry name" value="Mopterin_synth/thiamin_S_b"/>
</dbReference>
<name>A0A2R6ADT5_9ARCH</name>
<dbReference type="PANTHER" id="PTHR38031">
    <property type="entry name" value="SULFUR CARRIER PROTEIN SLR0821-RELATED"/>
    <property type="match status" value="1"/>
</dbReference>